<dbReference type="AlphaFoldDB" id="A0A8X6JQ74"/>
<protein>
    <submittedName>
        <fullName evidence="1">Uncharacterized protein</fullName>
    </submittedName>
</protein>
<dbReference type="EMBL" id="BMAV01023964">
    <property type="protein sequence ID" value="GFS28995.1"/>
    <property type="molecule type" value="Genomic_DNA"/>
</dbReference>
<proteinExistence type="predicted"/>
<evidence type="ECO:0000313" key="1">
    <source>
        <dbReference type="EMBL" id="GFS28995.1"/>
    </source>
</evidence>
<sequence length="112" mass="12516">MISCAVGCVVAVMGVMCGTICWVPQSVKFLCYLSIESVRPYDAIDYVGVVSFNCSAFAGFGKKGAFGIIMYVWQLMQKSESTLLIWHSRVWGSFPQLRHLGVRRQLSALWLN</sequence>
<organism evidence="1 2">
    <name type="scientific">Trichonephila inaurata madagascariensis</name>
    <dbReference type="NCBI Taxonomy" id="2747483"/>
    <lineage>
        <taxon>Eukaryota</taxon>
        <taxon>Metazoa</taxon>
        <taxon>Ecdysozoa</taxon>
        <taxon>Arthropoda</taxon>
        <taxon>Chelicerata</taxon>
        <taxon>Arachnida</taxon>
        <taxon>Araneae</taxon>
        <taxon>Araneomorphae</taxon>
        <taxon>Entelegynae</taxon>
        <taxon>Araneoidea</taxon>
        <taxon>Nephilidae</taxon>
        <taxon>Trichonephila</taxon>
        <taxon>Trichonephila inaurata</taxon>
    </lineage>
</organism>
<keyword evidence="2" id="KW-1185">Reference proteome</keyword>
<evidence type="ECO:0000313" key="2">
    <source>
        <dbReference type="Proteomes" id="UP000886998"/>
    </source>
</evidence>
<gene>
    <name evidence="1" type="ORF">TNIN_398541</name>
</gene>
<comment type="caution">
    <text evidence="1">The sequence shown here is derived from an EMBL/GenBank/DDBJ whole genome shotgun (WGS) entry which is preliminary data.</text>
</comment>
<dbReference type="Proteomes" id="UP000886998">
    <property type="component" value="Unassembled WGS sequence"/>
</dbReference>
<reference evidence="1" key="1">
    <citation type="submission" date="2020-08" db="EMBL/GenBank/DDBJ databases">
        <title>Multicomponent nature underlies the extraordinary mechanical properties of spider dragline silk.</title>
        <authorList>
            <person name="Kono N."/>
            <person name="Nakamura H."/>
            <person name="Mori M."/>
            <person name="Yoshida Y."/>
            <person name="Ohtoshi R."/>
            <person name="Malay A.D."/>
            <person name="Moran D.A.P."/>
            <person name="Tomita M."/>
            <person name="Numata K."/>
            <person name="Arakawa K."/>
        </authorList>
    </citation>
    <scope>NUCLEOTIDE SEQUENCE</scope>
</reference>
<name>A0A8X6JQ74_9ARAC</name>
<accession>A0A8X6JQ74</accession>